<organism evidence="2 3">
    <name type="scientific">Candidatus Ornithomonoglobus merdipullorum</name>
    <dbReference type="NCBI Taxonomy" id="2840895"/>
    <lineage>
        <taxon>Bacteria</taxon>
        <taxon>Bacillati</taxon>
        <taxon>Bacillota</taxon>
        <taxon>Clostridia</taxon>
        <taxon>Candidatus Ornithomonoglobus</taxon>
    </lineage>
</organism>
<evidence type="ECO:0000313" key="3">
    <source>
        <dbReference type="Proteomes" id="UP000824109"/>
    </source>
</evidence>
<dbReference type="Proteomes" id="UP000824109">
    <property type="component" value="Unassembled WGS sequence"/>
</dbReference>
<dbReference type="AlphaFoldDB" id="A0A9D1MA61"/>
<proteinExistence type="predicted"/>
<protein>
    <submittedName>
        <fullName evidence="2">Uncharacterized protein</fullName>
    </submittedName>
</protein>
<reference evidence="2" key="2">
    <citation type="journal article" date="2021" name="PeerJ">
        <title>Extensive microbial diversity within the chicken gut microbiome revealed by metagenomics and culture.</title>
        <authorList>
            <person name="Gilroy R."/>
            <person name="Ravi A."/>
            <person name="Getino M."/>
            <person name="Pursley I."/>
            <person name="Horton D.L."/>
            <person name="Alikhan N.F."/>
            <person name="Baker D."/>
            <person name="Gharbi K."/>
            <person name="Hall N."/>
            <person name="Watson M."/>
            <person name="Adriaenssens E.M."/>
            <person name="Foster-Nyarko E."/>
            <person name="Jarju S."/>
            <person name="Secka A."/>
            <person name="Antonio M."/>
            <person name="Oren A."/>
            <person name="Chaudhuri R.R."/>
            <person name="La Ragione R."/>
            <person name="Hildebrand F."/>
            <person name="Pallen M.J."/>
        </authorList>
    </citation>
    <scope>NUCLEOTIDE SEQUENCE</scope>
    <source>
        <strain evidence="2">USAMLcec3-3695</strain>
    </source>
</reference>
<sequence length="189" mass="21270">MDIFMEYLVAKKKDTKDKLIIAGIIAAGVVISLAMFALMLILALAMTQSENPIGTFTFSIGFVLVLFLWYGAVLLINMRSIEYEYIVTNNELDIDKVMSKKGRKHLVTIDVREAACMAGIDDDMHNEVYRNPPPGVRVLDYSAHSANGYTYFIDAPIDGERTIVLLEPTGRMVDALWKVNPRNVHRRAE</sequence>
<comment type="caution">
    <text evidence="2">The sequence shown here is derived from an EMBL/GenBank/DDBJ whole genome shotgun (WGS) entry which is preliminary data.</text>
</comment>
<keyword evidence="1" id="KW-0812">Transmembrane</keyword>
<feature type="transmembrane region" description="Helical" evidence="1">
    <location>
        <begin position="56"/>
        <end position="76"/>
    </location>
</feature>
<name>A0A9D1MA61_9FIRM</name>
<evidence type="ECO:0000256" key="1">
    <source>
        <dbReference type="SAM" id="Phobius"/>
    </source>
</evidence>
<evidence type="ECO:0000313" key="2">
    <source>
        <dbReference type="EMBL" id="HIU56650.1"/>
    </source>
</evidence>
<reference evidence="2" key="1">
    <citation type="submission" date="2020-10" db="EMBL/GenBank/DDBJ databases">
        <authorList>
            <person name="Gilroy R."/>
        </authorList>
    </citation>
    <scope>NUCLEOTIDE SEQUENCE</scope>
    <source>
        <strain evidence="2">USAMLcec3-3695</strain>
    </source>
</reference>
<accession>A0A9D1MA61</accession>
<feature type="transmembrane region" description="Helical" evidence="1">
    <location>
        <begin position="20"/>
        <end position="44"/>
    </location>
</feature>
<keyword evidence="1" id="KW-1133">Transmembrane helix</keyword>
<dbReference type="EMBL" id="DVNB01000025">
    <property type="protein sequence ID" value="HIU56650.1"/>
    <property type="molecule type" value="Genomic_DNA"/>
</dbReference>
<keyword evidence="1" id="KW-0472">Membrane</keyword>
<gene>
    <name evidence="2" type="ORF">IAA61_02400</name>
</gene>